<dbReference type="InterPro" id="IPR013196">
    <property type="entry name" value="HTH_11"/>
</dbReference>
<dbReference type="InterPro" id="IPR045864">
    <property type="entry name" value="aa-tRNA-synth_II/BPL/LPL"/>
</dbReference>
<evidence type="ECO:0000256" key="1">
    <source>
        <dbReference type="ARBA" id="ARBA00022598"/>
    </source>
</evidence>
<evidence type="ECO:0000256" key="6">
    <source>
        <dbReference type="HAMAP-Rule" id="MF_00978"/>
    </source>
</evidence>
<dbReference type="Pfam" id="PF02237">
    <property type="entry name" value="BPL_C"/>
    <property type="match status" value="1"/>
</dbReference>
<comment type="catalytic activity">
    <reaction evidence="5 6">
        <text>biotin + L-lysyl-[protein] + ATP = N(6)-biotinyl-L-lysyl-[protein] + AMP + diphosphate + H(+)</text>
        <dbReference type="Rhea" id="RHEA:11756"/>
        <dbReference type="Rhea" id="RHEA-COMP:9752"/>
        <dbReference type="Rhea" id="RHEA-COMP:10505"/>
        <dbReference type="ChEBI" id="CHEBI:15378"/>
        <dbReference type="ChEBI" id="CHEBI:29969"/>
        <dbReference type="ChEBI" id="CHEBI:30616"/>
        <dbReference type="ChEBI" id="CHEBI:33019"/>
        <dbReference type="ChEBI" id="CHEBI:57586"/>
        <dbReference type="ChEBI" id="CHEBI:83144"/>
        <dbReference type="ChEBI" id="CHEBI:456215"/>
        <dbReference type="EC" id="6.3.4.15"/>
    </reaction>
</comment>
<dbReference type="InterPro" id="IPR008988">
    <property type="entry name" value="Transcriptional_repressor_C"/>
</dbReference>
<dbReference type="InterPro" id="IPR004408">
    <property type="entry name" value="Biotin_CoA_COase_ligase"/>
</dbReference>
<dbReference type="GO" id="GO:0005524">
    <property type="term" value="F:ATP binding"/>
    <property type="evidence" value="ECO:0007669"/>
    <property type="project" value="UniProtKB-UniRule"/>
</dbReference>
<keyword evidence="2 6" id="KW-0547">Nucleotide-binding</keyword>
<dbReference type="InterPro" id="IPR036390">
    <property type="entry name" value="WH_DNA-bd_sf"/>
</dbReference>
<evidence type="ECO:0000256" key="4">
    <source>
        <dbReference type="ARBA" id="ARBA00023267"/>
    </source>
</evidence>
<dbReference type="STRING" id="1817758.A2150_02060"/>
<feature type="binding site" evidence="6">
    <location>
        <begin position="120"/>
        <end position="122"/>
    </location>
    <ligand>
        <name>biotin</name>
        <dbReference type="ChEBI" id="CHEBI:57586"/>
    </ligand>
</feature>
<dbReference type="SUPFAM" id="SSF46785">
    <property type="entry name" value="Winged helix' DNA-binding domain"/>
    <property type="match status" value="1"/>
</dbReference>
<dbReference type="InterPro" id="IPR004143">
    <property type="entry name" value="BPL_LPL_catalytic"/>
</dbReference>
<gene>
    <name evidence="6" type="primary">birA</name>
    <name evidence="8" type="ORF">A2150_02060</name>
</gene>
<dbReference type="EMBL" id="MFSS01000122">
    <property type="protein sequence ID" value="OGI41639.1"/>
    <property type="molecule type" value="Genomic_DNA"/>
</dbReference>
<keyword evidence="6" id="KW-0804">Transcription</keyword>
<dbReference type="CDD" id="cd16442">
    <property type="entry name" value="BPL"/>
    <property type="match status" value="1"/>
</dbReference>
<comment type="similarity">
    <text evidence="6">Belongs to the biotin--protein ligase family.</text>
</comment>
<keyword evidence="6" id="KW-0238">DNA-binding</keyword>
<dbReference type="AlphaFoldDB" id="A0A1F6T995"/>
<evidence type="ECO:0000313" key="9">
    <source>
        <dbReference type="Proteomes" id="UP000177925"/>
    </source>
</evidence>
<dbReference type="InterPro" id="IPR003142">
    <property type="entry name" value="BPL_C"/>
</dbReference>
<dbReference type="InterPro" id="IPR030855">
    <property type="entry name" value="Bifunct_BirA"/>
</dbReference>
<dbReference type="Gene3D" id="1.10.10.10">
    <property type="entry name" value="Winged helix-like DNA-binding domain superfamily/Winged helix DNA-binding domain"/>
    <property type="match status" value="1"/>
</dbReference>
<dbReference type="GO" id="GO:0004077">
    <property type="term" value="F:biotin--[biotin carboxyl-carrier protein] ligase activity"/>
    <property type="evidence" value="ECO:0007669"/>
    <property type="project" value="UniProtKB-UniRule"/>
</dbReference>
<reference evidence="8 9" key="1">
    <citation type="journal article" date="2016" name="Nat. Commun.">
        <title>Thousands of microbial genomes shed light on interconnected biogeochemical processes in an aquifer system.</title>
        <authorList>
            <person name="Anantharaman K."/>
            <person name="Brown C.T."/>
            <person name="Hug L.A."/>
            <person name="Sharon I."/>
            <person name="Castelle C.J."/>
            <person name="Probst A.J."/>
            <person name="Thomas B.C."/>
            <person name="Singh A."/>
            <person name="Wilkins M.J."/>
            <person name="Karaoz U."/>
            <person name="Brodie E.L."/>
            <person name="Williams K.H."/>
            <person name="Hubbard S.S."/>
            <person name="Banfield J.F."/>
        </authorList>
    </citation>
    <scope>NUCLEOTIDE SEQUENCE [LARGE SCALE GENOMIC DNA]</scope>
</reference>
<evidence type="ECO:0000256" key="5">
    <source>
        <dbReference type="ARBA" id="ARBA00047846"/>
    </source>
</evidence>
<organism evidence="8 9">
    <name type="scientific">Candidatus Muproteobacteria bacterium RBG_16_64_11</name>
    <dbReference type="NCBI Taxonomy" id="1817758"/>
    <lineage>
        <taxon>Bacteria</taxon>
        <taxon>Pseudomonadati</taxon>
        <taxon>Pseudomonadota</taxon>
        <taxon>Candidatus Muproteobacteria</taxon>
    </lineage>
</organism>
<dbReference type="Pfam" id="PF03099">
    <property type="entry name" value="BPL_LplA_LipB"/>
    <property type="match status" value="1"/>
</dbReference>
<dbReference type="Proteomes" id="UP000177925">
    <property type="component" value="Unassembled WGS sequence"/>
</dbReference>
<evidence type="ECO:0000256" key="2">
    <source>
        <dbReference type="ARBA" id="ARBA00022741"/>
    </source>
</evidence>
<keyword evidence="4 6" id="KW-0092">Biotin</keyword>
<dbReference type="Gene3D" id="3.30.930.10">
    <property type="entry name" value="Bira Bifunctional Protein, Domain 2"/>
    <property type="match status" value="1"/>
</dbReference>
<accession>A0A1F6T995</accession>
<dbReference type="SUPFAM" id="SSF55681">
    <property type="entry name" value="Class II aaRS and biotin synthetases"/>
    <property type="match status" value="1"/>
</dbReference>
<feature type="binding site" evidence="6">
    <location>
        <position position="187"/>
    </location>
    <ligand>
        <name>biotin</name>
        <dbReference type="ChEBI" id="CHEBI:57586"/>
    </ligand>
</feature>
<dbReference type="Gene3D" id="2.30.30.100">
    <property type="match status" value="1"/>
</dbReference>
<feature type="binding site" evidence="6">
    <location>
        <begin position="92"/>
        <end position="94"/>
    </location>
    <ligand>
        <name>biotin</name>
        <dbReference type="ChEBI" id="CHEBI:57586"/>
    </ligand>
</feature>
<dbReference type="GO" id="GO:0005737">
    <property type="term" value="C:cytoplasm"/>
    <property type="evidence" value="ECO:0007669"/>
    <property type="project" value="TreeGrafter"/>
</dbReference>
<keyword evidence="1 6" id="KW-0436">Ligase</keyword>
<proteinExistence type="inferred from homology"/>
<dbReference type="PROSITE" id="PS51733">
    <property type="entry name" value="BPL_LPL_CATALYTIC"/>
    <property type="match status" value="1"/>
</dbReference>
<dbReference type="PANTHER" id="PTHR12835">
    <property type="entry name" value="BIOTIN PROTEIN LIGASE"/>
    <property type="match status" value="1"/>
</dbReference>
<dbReference type="InterPro" id="IPR036388">
    <property type="entry name" value="WH-like_DNA-bd_sf"/>
</dbReference>
<dbReference type="Pfam" id="PF08279">
    <property type="entry name" value="HTH_11"/>
    <property type="match status" value="1"/>
</dbReference>
<dbReference type="HAMAP" id="MF_00978">
    <property type="entry name" value="Bifunct_BirA"/>
    <property type="match status" value="1"/>
</dbReference>
<feature type="DNA-binding region" description="H-T-H motif" evidence="6">
    <location>
        <begin position="19"/>
        <end position="38"/>
    </location>
</feature>
<feature type="domain" description="BPL/LPL catalytic" evidence="7">
    <location>
        <begin position="78"/>
        <end position="259"/>
    </location>
</feature>
<keyword evidence="6" id="KW-0805">Transcription regulation</keyword>
<evidence type="ECO:0000259" key="7">
    <source>
        <dbReference type="PROSITE" id="PS51733"/>
    </source>
</evidence>
<protein>
    <recommendedName>
        <fullName evidence="6">Bifunctional ligase/repressor BirA</fullName>
    </recommendedName>
    <alternativeName>
        <fullName evidence="6">Biotin--[acetyl-CoA-carboxylase] ligase</fullName>
        <ecNumber evidence="6">6.3.4.15</ecNumber>
    </alternativeName>
    <alternativeName>
        <fullName evidence="6">Biotin--protein ligase</fullName>
    </alternativeName>
    <alternativeName>
        <fullName evidence="6">Biotin-[acetyl-CoA carboxylase] synthetase</fullName>
    </alternativeName>
</protein>
<comment type="function">
    <text evidence="6">Acts both as a biotin--[acetyl-CoA-carboxylase] ligase and a repressor.</text>
</comment>
<dbReference type="GO" id="GO:0006355">
    <property type="term" value="P:regulation of DNA-templated transcription"/>
    <property type="evidence" value="ECO:0007669"/>
    <property type="project" value="UniProtKB-UniRule"/>
</dbReference>
<dbReference type="SUPFAM" id="SSF50037">
    <property type="entry name" value="C-terminal domain of transcriptional repressors"/>
    <property type="match status" value="1"/>
</dbReference>
<evidence type="ECO:0000313" key="8">
    <source>
        <dbReference type="EMBL" id="OGI41639.1"/>
    </source>
</evidence>
<evidence type="ECO:0000256" key="3">
    <source>
        <dbReference type="ARBA" id="ARBA00022840"/>
    </source>
</evidence>
<keyword evidence="6" id="KW-0678">Repressor</keyword>
<sequence length="327" mass="35691">MSTRNELLKLLADGGFHSGTDMGERLGVSRAAVCKAIQALADAGVGIHRVTGRGYRLEAPFRPLDRGRILRAAAKLGLKWKGGLEGLEQTDSTNLELLRQSQSATVHERVCAAEAQTDGRGRRGRGWVATPYRNILFSIAWRFESGSALVGGLSLAAGVAVLRALRAYGIDGAALKWPNDVIWKGRKLAGLLIDVRGEAAGPLLAIVGLGLNVRIEARDAARIDQPWVDLSEIAGQQIDRDRLIALLIREFVQALRQFERAGFAAFKDEWQRHHHYSNKRVGLTRAEVPTLYGTVAGVDDRGALLLRDPRGRVQAFHSGEISMRLAV</sequence>
<dbReference type="PANTHER" id="PTHR12835:SF5">
    <property type="entry name" value="BIOTIN--PROTEIN LIGASE"/>
    <property type="match status" value="1"/>
</dbReference>
<feature type="binding site" evidence="6">
    <location>
        <position position="116"/>
    </location>
    <ligand>
        <name>biotin</name>
        <dbReference type="ChEBI" id="CHEBI:57586"/>
    </ligand>
</feature>
<dbReference type="GO" id="GO:0003677">
    <property type="term" value="F:DNA binding"/>
    <property type="evidence" value="ECO:0007669"/>
    <property type="project" value="UniProtKB-UniRule"/>
</dbReference>
<name>A0A1F6T995_9PROT</name>
<keyword evidence="3 6" id="KW-0067">ATP-binding</keyword>
<dbReference type="EC" id="6.3.4.15" evidence="6"/>
<comment type="caution">
    <text evidence="8">The sequence shown here is derived from an EMBL/GenBank/DDBJ whole genome shotgun (WGS) entry which is preliminary data.</text>
</comment>
<dbReference type="NCBIfam" id="TIGR00121">
    <property type="entry name" value="birA_ligase"/>
    <property type="match status" value="1"/>
</dbReference>